<protein>
    <recommendedName>
        <fullName evidence="2">Peptidase C-terminal archaeal/bacterial domain-containing protein</fullName>
    </recommendedName>
</protein>
<dbReference type="RefSeq" id="WP_354701101.1">
    <property type="nucleotide sequence ID" value="NZ_CP114014.1"/>
</dbReference>
<dbReference type="Gene3D" id="2.60.120.380">
    <property type="match status" value="1"/>
</dbReference>
<evidence type="ECO:0008006" key="2">
    <source>
        <dbReference type="Google" id="ProtNLM"/>
    </source>
</evidence>
<accession>A0AAU7ASE3</accession>
<dbReference type="AlphaFoldDB" id="A0AAU7ASE3"/>
<gene>
    <name evidence="1" type="ORF">DSM112329_01407</name>
</gene>
<name>A0AAU7ASE3_9ACTN</name>
<dbReference type="EMBL" id="CP114014">
    <property type="protein sequence ID" value="XAY04572.1"/>
    <property type="molecule type" value="Genomic_DNA"/>
</dbReference>
<organism evidence="1">
    <name type="scientific">Paraconexibacter sp. AEG42_29</name>
    <dbReference type="NCBI Taxonomy" id="2997339"/>
    <lineage>
        <taxon>Bacteria</taxon>
        <taxon>Bacillati</taxon>
        <taxon>Actinomycetota</taxon>
        <taxon>Thermoleophilia</taxon>
        <taxon>Solirubrobacterales</taxon>
        <taxon>Paraconexibacteraceae</taxon>
        <taxon>Paraconexibacter</taxon>
    </lineage>
</organism>
<reference evidence="1" key="1">
    <citation type="submission" date="2022-12" db="EMBL/GenBank/DDBJ databases">
        <title>Paraconexibacter alkalitolerans sp. nov. and Baekduia alba sp. nov., isolated from soil and emended description of the genera Paraconexibacter (Chun et al., 2020) and Baekduia (An et al., 2020).</title>
        <authorList>
            <person name="Vieira S."/>
            <person name="Huber K.J."/>
            <person name="Geppert A."/>
            <person name="Wolf J."/>
            <person name="Neumann-Schaal M."/>
            <person name="Muesken M."/>
            <person name="Overmann J."/>
        </authorList>
    </citation>
    <scope>NUCLEOTIDE SEQUENCE</scope>
    <source>
        <strain evidence="1">AEG42_29</strain>
    </source>
</reference>
<evidence type="ECO:0000313" key="1">
    <source>
        <dbReference type="EMBL" id="XAY04572.1"/>
    </source>
</evidence>
<dbReference type="KEGG" id="parq:DSM112329_01407"/>
<proteinExistence type="predicted"/>
<sequence>MVPGRGYRVAITPLKVQTTGGKGAPTVQACAVRLRLLAPGDQETAVKTVGCYGYFLYTPARGEGGVYSLETVVPAGTRGAQRYHLEVARATADDTAPGVFLGNHRRVRGSLDGDGVNRLDLYRFTVLRPSLLKLQLTGGAQLALFLRTDTGQSVSAPGLGRDAVLNVKPGRYYVAVTAPAGAAGRYTLARSTRLITSTSVVFGTGPRASARVGSSVPVRIGVRNATGGLARVTYERLDPIAGWQYVATRIARVRGVRAATTFVPRTVGRYRTRVEYLGTRDSAESASVNANLLVTD</sequence>